<dbReference type="GO" id="GO:0003677">
    <property type="term" value="F:DNA binding"/>
    <property type="evidence" value="ECO:0007669"/>
    <property type="project" value="UniProtKB-UniRule"/>
</dbReference>
<dbReference type="AlphaFoldDB" id="A0A6I2UEJ1"/>
<dbReference type="InterPro" id="IPR001647">
    <property type="entry name" value="HTH_TetR"/>
</dbReference>
<comment type="caution">
    <text evidence="4">The sequence shown here is derived from an EMBL/GenBank/DDBJ whole genome shotgun (WGS) entry which is preliminary data.</text>
</comment>
<dbReference type="InterPro" id="IPR009057">
    <property type="entry name" value="Homeodomain-like_sf"/>
</dbReference>
<dbReference type="Proteomes" id="UP000433181">
    <property type="component" value="Unassembled WGS sequence"/>
</dbReference>
<evidence type="ECO:0000313" key="5">
    <source>
        <dbReference type="Proteomes" id="UP000433181"/>
    </source>
</evidence>
<organism evidence="4 5">
    <name type="scientific">Anaerovibrio slackiae</name>
    <dbReference type="NCBI Taxonomy" id="2652309"/>
    <lineage>
        <taxon>Bacteria</taxon>
        <taxon>Bacillati</taxon>
        <taxon>Bacillota</taxon>
        <taxon>Negativicutes</taxon>
        <taxon>Selenomonadales</taxon>
        <taxon>Selenomonadaceae</taxon>
        <taxon>Anaerovibrio</taxon>
    </lineage>
</organism>
<dbReference type="RefSeq" id="WP_154406431.1">
    <property type="nucleotide sequence ID" value="NZ_VUNR01000006.1"/>
</dbReference>
<keyword evidence="5" id="KW-1185">Reference proteome</keyword>
<feature type="domain" description="HTH tetR-type" evidence="3">
    <location>
        <begin position="19"/>
        <end position="79"/>
    </location>
</feature>
<dbReference type="Pfam" id="PF00440">
    <property type="entry name" value="TetR_N"/>
    <property type="match status" value="1"/>
</dbReference>
<evidence type="ECO:0000256" key="2">
    <source>
        <dbReference type="PROSITE-ProRule" id="PRU00335"/>
    </source>
</evidence>
<dbReference type="PANTHER" id="PTHR43479:SF11">
    <property type="entry name" value="ACREF_ENVCD OPERON REPRESSOR-RELATED"/>
    <property type="match status" value="1"/>
</dbReference>
<dbReference type="InterPro" id="IPR050624">
    <property type="entry name" value="HTH-type_Tx_Regulator"/>
</dbReference>
<dbReference type="PANTHER" id="PTHR43479">
    <property type="entry name" value="ACREF/ENVCD OPERON REPRESSOR-RELATED"/>
    <property type="match status" value="1"/>
</dbReference>
<dbReference type="Gene3D" id="1.10.357.10">
    <property type="entry name" value="Tetracycline Repressor, domain 2"/>
    <property type="match status" value="1"/>
</dbReference>
<evidence type="ECO:0000256" key="1">
    <source>
        <dbReference type="ARBA" id="ARBA00023125"/>
    </source>
</evidence>
<feature type="DNA-binding region" description="H-T-H motif" evidence="2">
    <location>
        <begin position="42"/>
        <end position="61"/>
    </location>
</feature>
<dbReference type="EMBL" id="VUNR01000006">
    <property type="protein sequence ID" value="MSU08265.1"/>
    <property type="molecule type" value="Genomic_DNA"/>
</dbReference>
<evidence type="ECO:0000313" key="4">
    <source>
        <dbReference type="EMBL" id="MSU08265.1"/>
    </source>
</evidence>
<proteinExistence type="predicted"/>
<dbReference type="PROSITE" id="PS50977">
    <property type="entry name" value="HTH_TETR_2"/>
    <property type="match status" value="1"/>
</dbReference>
<accession>A0A6I2UEJ1</accession>
<gene>
    <name evidence="4" type="ORF">FYJ84_04585</name>
</gene>
<protein>
    <submittedName>
        <fullName evidence="4">Helix-turn-helix transcriptional regulator</fullName>
    </submittedName>
</protein>
<keyword evidence="1 2" id="KW-0238">DNA-binding</keyword>
<name>A0A6I2UEJ1_9FIRM</name>
<reference evidence="4 5" key="1">
    <citation type="submission" date="2019-08" db="EMBL/GenBank/DDBJ databases">
        <title>In-depth cultivation of the pig gut microbiome towards novel bacterial diversity and tailored functional studies.</title>
        <authorList>
            <person name="Wylensek D."/>
            <person name="Hitch T.C.A."/>
            <person name="Clavel T."/>
        </authorList>
    </citation>
    <scope>NUCLEOTIDE SEQUENCE [LARGE SCALE GENOMIC DNA]</scope>
    <source>
        <strain evidence="4 5">WCA-693-APC-5D-A</strain>
    </source>
</reference>
<evidence type="ECO:0000259" key="3">
    <source>
        <dbReference type="PROSITE" id="PS50977"/>
    </source>
</evidence>
<dbReference type="GeneID" id="96778182"/>
<dbReference type="SUPFAM" id="SSF46689">
    <property type="entry name" value="Homeodomain-like"/>
    <property type="match status" value="1"/>
</dbReference>
<dbReference type="PRINTS" id="PR00455">
    <property type="entry name" value="HTHTETR"/>
</dbReference>
<sequence>MARRVLKSEDGTIMSDHATLIRGRIMNSAKELLAREGYSKTTIRKIVEHSGVLTGSIYYFFKNKEDIFRAILLELVRDCINKINKNCCDESPLFKYAAVCQVELKVLADYKIVRDTYLEGYNSTIIFEGMVAQFVELARGLFDDTEYECSDEGYYQNTLMVKGAMHACLSEMFFRREVDSAGTRESLLRLALGVFGAKEAEINGIVEKIRSMNDTWERIGKEMVEHPLVK</sequence>